<dbReference type="GO" id="GO:0017116">
    <property type="term" value="F:single-stranded DNA helicase activity"/>
    <property type="evidence" value="ECO:0007669"/>
    <property type="project" value="TreeGrafter"/>
</dbReference>
<evidence type="ECO:0000256" key="11">
    <source>
        <dbReference type="RuleBase" id="RU004070"/>
    </source>
</evidence>
<dbReference type="InterPro" id="IPR031327">
    <property type="entry name" value="MCM"/>
</dbReference>
<dbReference type="Pfam" id="PF00493">
    <property type="entry name" value="MCM"/>
    <property type="match status" value="2"/>
</dbReference>
<dbReference type="InterPro" id="IPR036388">
    <property type="entry name" value="WH-like_DNA-bd_sf"/>
</dbReference>
<feature type="domain" description="MCM C-terminal AAA(+) ATPase" evidence="12">
    <location>
        <begin position="759"/>
        <end position="830"/>
    </location>
</feature>
<dbReference type="PRINTS" id="PR01657">
    <property type="entry name" value="MCMFAMILY"/>
</dbReference>
<dbReference type="Pfam" id="PF17207">
    <property type="entry name" value="MCM_OB"/>
    <property type="match status" value="1"/>
</dbReference>
<keyword evidence="7" id="KW-0068">Autocatalytic cleavage</keyword>
<dbReference type="GO" id="GO:0042555">
    <property type="term" value="C:MCM complex"/>
    <property type="evidence" value="ECO:0007669"/>
    <property type="project" value="TreeGrafter"/>
</dbReference>
<keyword evidence="3" id="KW-0235">DNA replication</keyword>
<keyword evidence="4 11" id="KW-0547">Nucleotide-binding</keyword>
<evidence type="ECO:0000256" key="9">
    <source>
        <dbReference type="ARBA" id="ARBA00023000"/>
    </source>
</evidence>
<dbReference type="HOGENOM" id="CLU_000995_7_2_2"/>
<evidence type="ECO:0000313" key="13">
    <source>
        <dbReference type="EMBL" id="AEH60460.1"/>
    </source>
</evidence>
<evidence type="ECO:0000256" key="10">
    <source>
        <dbReference type="ARBA" id="ARBA00023125"/>
    </source>
</evidence>
<keyword evidence="5" id="KW-0378">Hydrolase</keyword>
<keyword evidence="10 11" id="KW-0238">DNA-binding</keyword>
<dbReference type="EMBL" id="CP002101">
    <property type="protein sequence ID" value="AEH60460.1"/>
    <property type="molecule type" value="Genomic_DNA"/>
</dbReference>
<dbReference type="InterPro" id="IPR041562">
    <property type="entry name" value="MCM_lid"/>
</dbReference>
<protein>
    <recommendedName>
        <fullName evidence="2">DNA helicase</fullName>
        <ecNumber evidence="2">3.6.4.12</ecNumber>
    </recommendedName>
</protein>
<dbReference type="GO" id="GO:0016539">
    <property type="term" value="P:intein-mediated protein splicing"/>
    <property type="evidence" value="ECO:0007669"/>
    <property type="project" value="InterPro"/>
</dbReference>
<sequence>MTEDKWVEKLKIFFRRYYWDDILQLANEYPDRRSIIIDFSDLENFDRKLGEQLLEQPDEIIPASNNALQQLLEFQIEKTFSELYARFIHVPNKIPNRELRSKHLLKFVAIEGMIRKATEVRPKIINSAFFCMRCEHVTIVPQSGPKFTEPHECENESCGKRGPFKILIEKSDFVDAQKLQVQESPENLKGGTQPQSLDVDVEDDLAGIVKPGDRVIINGILRSHQRTLRDGKSPFYDLVLHSNSIEYVDKEFDELEISPEDEEEILALSKSPNIYELITSSIAPSIYGYNEIKEALAMQLFSGVAKYLPDGSRIRGDIHILFVGDPGIAKSQLLRYMVKLAPRGVFASGKSASSSGLTAAAVRDEMGDGRWTLEAGALVMADMGIAAVDEMDKMRSEDKSALHEAMEQQCYDDKTEILTENGWKLFRDLHKDERVASLTPDGNLKFTIPEQYVESVYEGDMYYICSEEIDLAVTPNHNMFVSIEHNDQWGNFGLCRMDELPENHRIKFRKNASWNGEHIDSFMIPCKDQNNECYSPESLEEPWVIKMDDWLEMLGYLYSRGKIEEQKGDLQVRIYSTSSYNSLKITQCLQKIGYLWDEDGSSIIIRSKRLLDYLKYFENFPDNVPHYVKNLSKKQLEIFISSIIMDDYSHQDHTNDIFVNSLSLANDIQEIALKAGNSARIRTLHKKELDQISLSQATKHSENVYMVSLTYGEGNYPSISNNEKNVKKKNYSGKIYCVEVKDHVIYVRRNGKAIWCGNTISVAKAGIIATLKSRCALLGAANPKYGRFDRYEGIAQQINMPPALMSRFDLIFVMLDTPNEEMDSKIARHILKSHFAGELSEQRNKLVGSTITEEDVQSQMEKILPPIDPEIMRKYVAYSRKKIFPVMSEDARKHLIDFYLDLRKMGEGKDAPVPVTARQLEALVRLAEASARLRLSNTVTLDDAQRTTRTVFTCLKHVGVDPDTGALDVDFIESGTTKSQRDKIKIVKEIIRRVGDRHANGTAPLDEVYAEAEIEQIDREHVEELVNKMSRTGDLLKPKKDHVRLV</sequence>
<dbReference type="RefSeq" id="WP_013897899.1">
    <property type="nucleotide sequence ID" value="NC_015676.1"/>
</dbReference>
<dbReference type="OrthoDB" id="6747at2157"/>
<keyword evidence="14" id="KW-1185">Reference proteome</keyword>
<dbReference type="GO" id="GO:0006260">
    <property type="term" value="P:DNA replication"/>
    <property type="evidence" value="ECO:0007669"/>
    <property type="project" value="UniProtKB-KW"/>
</dbReference>
<dbReference type="Gene3D" id="1.10.10.10">
    <property type="entry name" value="Winged helix-like DNA-binding domain superfamily/Winged helix DNA-binding domain"/>
    <property type="match status" value="1"/>
</dbReference>
<dbReference type="InterPro" id="IPR027417">
    <property type="entry name" value="P-loop_NTPase"/>
</dbReference>
<evidence type="ECO:0000313" key="14">
    <source>
        <dbReference type="Proteomes" id="UP000006622"/>
    </source>
</evidence>
<dbReference type="Gene3D" id="2.40.50.140">
    <property type="entry name" value="Nucleic acid-binding proteins"/>
    <property type="match status" value="1"/>
</dbReference>
<name>F7XQF9_METZD</name>
<dbReference type="InterPro" id="IPR027925">
    <property type="entry name" value="MCM_N"/>
</dbReference>
<keyword evidence="6" id="KW-0347">Helicase</keyword>
<comment type="similarity">
    <text evidence="1 11">Belongs to the MCM family.</text>
</comment>
<dbReference type="GeneID" id="10822202"/>
<dbReference type="Gene3D" id="3.30.1640.10">
    <property type="entry name" value="mini-chromosome maintenance (MCM) complex, chain A, domain 1"/>
    <property type="match status" value="1"/>
</dbReference>
<dbReference type="Gene3D" id="3.40.50.300">
    <property type="entry name" value="P-loop containing nucleotide triphosphate hydrolases"/>
    <property type="match status" value="2"/>
</dbReference>
<dbReference type="GO" id="GO:0005524">
    <property type="term" value="F:ATP binding"/>
    <property type="evidence" value="ECO:0007669"/>
    <property type="project" value="UniProtKB-KW"/>
</dbReference>
<dbReference type="Pfam" id="PF17855">
    <property type="entry name" value="MCM_lid"/>
    <property type="match status" value="1"/>
</dbReference>
<evidence type="ECO:0000256" key="2">
    <source>
        <dbReference type="ARBA" id="ARBA00012551"/>
    </source>
</evidence>
<evidence type="ECO:0000256" key="1">
    <source>
        <dbReference type="ARBA" id="ARBA00008010"/>
    </source>
</evidence>
<keyword evidence="9" id="KW-0651">Protein splicing</keyword>
<dbReference type="SUPFAM" id="SSF52540">
    <property type="entry name" value="P-loop containing nucleoside triphosphate hydrolases"/>
    <property type="match status" value="2"/>
</dbReference>
<dbReference type="InterPro" id="IPR006141">
    <property type="entry name" value="Intein_N"/>
</dbReference>
<dbReference type="GO" id="GO:0003697">
    <property type="term" value="F:single-stranded DNA binding"/>
    <property type="evidence" value="ECO:0007669"/>
    <property type="project" value="TreeGrafter"/>
</dbReference>
<evidence type="ECO:0000256" key="5">
    <source>
        <dbReference type="ARBA" id="ARBA00022801"/>
    </source>
</evidence>
<feature type="domain" description="MCM C-terminal AAA(+) ATPase" evidence="12">
    <location>
        <begin position="274"/>
        <end position="409"/>
    </location>
</feature>
<dbReference type="Gene3D" id="2.20.28.10">
    <property type="match status" value="1"/>
</dbReference>
<dbReference type="Proteomes" id="UP000006622">
    <property type="component" value="Chromosome"/>
</dbReference>
<dbReference type="PANTHER" id="PTHR11630">
    <property type="entry name" value="DNA REPLICATION LICENSING FACTOR MCM FAMILY MEMBER"/>
    <property type="match status" value="1"/>
</dbReference>
<dbReference type="SUPFAM" id="SSF50249">
    <property type="entry name" value="Nucleic acid-binding proteins"/>
    <property type="match status" value="1"/>
</dbReference>
<dbReference type="PROSITE" id="PS50051">
    <property type="entry name" value="MCM_2"/>
    <property type="match status" value="2"/>
</dbReference>
<evidence type="ECO:0000259" key="12">
    <source>
        <dbReference type="PROSITE" id="PS50051"/>
    </source>
</evidence>
<evidence type="ECO:0000256" key="6">
    <source>
        <dbReference type="ARBA" id="ARBA00022806"/>
    </source>
</evidence>
<dbReference type="SUPFAM" id="SSF51294">
    <property type="entry name" value="Hedgehog/intein (Hint) domain"/>
    <property type="match status" value="1"/>
</dbReference>
<evidence type="ECO:0000256" key="7">
    <source>
        <dbReference type="ARBA" id="ARBA00022813"/>
    </source>
</evidence>
<accession>F7XQF9</accession>
<evidence type="ECO:0000256" key="3">
    <source>
        <dbReference type="ARBA" id="ARBA00022705"/>
    </source>
</evidence>
<dbReference type="PROSITE" id="PS50817">
    <property type="entry name" value="INTEIN_N_TER"/>
    <property type="match status" value="1"/>
</dbReference>
<dbReference type="KEGG" id="mzh:Mzhil_0593"/>
<dbReference type="PANTHER" id="PTHR11630:SF66">
    <property type="entry name" value="DNA REPLICATION LICENSING FACTOR MCM4"/>
    <property type="match status" value="1"/>
</dbReference>
<reference evidence="13" key="1">
    <citation type="submission" date="2010-07" db="EMBL/GenBank/DDBJ databases">
        <title>The complete genome of Methanosalsum zhilinae DSM 4017.</title>
        <authorList>
            <consortium name="US DOE Joint Genome Institute (JGI-PGF)"/>
            <person name="Lucas S."/>
            <person name="Copeland A."/>
            <person name="Lapidus A."/>
            <person name="Glavina del Rio T."/>
            <person name="Dalin E."/>
            <person name="Tice H."/>
            <person name="Bruce D."/>
            <person name="Goodwin L."/>
            <person name="Pitluck S."/>
            <person name="Kyrpides N."/>
            <person name="Mavromatis K."/>
            <person name="Ovchinnikova G."/>
            <person name="Daligault H."/>
            <person name="Detter J.C."/>
            <person name="Han C."/>
            <person name="Tapia R."/>
            <person name="Larimer F."/>
            <person name="Land M."/>
            <person name="Hauser L."/>
            <person name="Markowitz V."/>
            <person name="Cheng J.-F."/>
            <person name="Hugenholtz P."/>
            <person name="Woyke T."/>
            <person name="Wu D."/>
            <person name="Spring S."/>
            <person name="Schueler E."/>
            <person name="Brambilla E."/>
            <person name="Klenk H.-P."/>
            <person name="Eisen J.A."/>
        </authorList>
    </citation>
    <scope>NUCLEOTIDE SEQUENCE</scope>
    <source>
        <strain evidence="13">DSM 4017</strain>
    </source>
</reference>
<dbReference type="STRING" id="679901.Mzhil_0593"/>
<evidence type="ECO:0000256" key="8">
    <source>
        <dbReference type="ARBA" id="ARBA00022840"/>
    </source>
</evidence>
<evidence type="ECO:0000256" key="4">
    <source>
        <dbReference type="ARBA" id="ARBA00022741"/>
    </source>
</evidence>
<dbReference type="FunFam" id="2.20.28.10:FF:000003">
    <property type="entry name" value="DNA helicase"/>
    <property type="match status" value="1"/>
</dbReference>
<dbReference type="Pfam" id="PF14551">
    <property type="entry name" value="MCM_N"/>
    <property type="match status" value="1"/>
</dbReference>
<dbReference type="GO" id="GO:0016787">
    <property type="term" value="F:hydrolase activity"/>
    <property type="evidence" value="ECO:0007669"/>
    <property type="project" value="UniProtKB-KW"/>
</dbReference>
<dbReference type="InterPro" id="IPR027434">
    <property type="entry name" value="Homing_endonucl"/>
</dbReference>
<dbReference type="InterPro" id="IPR036844">
    <property type="entry name" value="Hint_dom_sf"/>
</dbReference>
<dbReference type="InterPro" id="IPR033762">
    <property type="entry name" value="MCM_OB"/>
</dbReference>
<dbReference type="AlphaFoldDB" id="F7XQF9"/>
<dbReference type="Gene3D" id="3.10.28.10">
    <property type="entry name" value="Homing endonucleases"/>
    <property type="match status" value="1"/>
</dbReference>
<keyword evidence="8 11" id="KW-0067">ATP-binding</keyword>
<dbReference type="SMART" id="SM00350">
    <property type="entry name" value="MCM"/>
    <property type="match status" value="1"/>
</dbReference>
<dbReference type="InterPro" id="IPR012340">
    <property type="entry name" value="NA-bd_OB-fold"/>
</dbReference>
<proteinExistence type="inferred from homology"/>
<dbReference type="EC" id="3.6.4.12" evidence="2"/>
<organism evidence="13 14">
    <name type="scientific">Methanosalsum zhilinae (strain DSM 4017 / NBRC 107636 / OCM 62 / WeN5)</name>
    <name type="common">Methanohalophilus zhilinae</name>
    <dbReference type="NCBI Taxonomy" id="679901"/>
    <lineage>
        <taxon>Archaea</taxon>
        <taxon>Methanobacteriati</taxon>
        <taxon>Methanobacteriota</taxon>
        <taxon>Stenosarchaea group</taxon>
        <taxon>Methanomicrobia</taxon>
        <taxon>Methanosarcinales</taxon>
        <taxon>Methanosarcinaceae</taxon>
        <taxon>Methanosalsum</taxon>
    </lineage>
</organism>
<dbReference type="InterPro" id="IPR001208">
    <property type="entry name" value="MCM_dom"/>
</dbReference>
<gene>
    <name evidence="13" type="ordered locus">Mzhil_0593</name>
</gene>